<keyword evidence="2" id="KW-1185">Reference proteome</keyword>
<protein>
    <submittedName>
        <fullName evidence="1">Uncharacterized protein</fullName>
    </submittedName>
</protein>
<comment type="caution">
    <text evidence="1">The sequence shown here is derived from an EMBL/GenBank/DDBJ whole genome shotgun (WGS) entry which is preliminary data.</text>
</comment>
<name>A0AAN9N0F6_PHACN</name>
<organism evidence="1 2">
    <name type="scientific">Phaseolus coccineus</name>
    <name type="common">Scarlet runner bean</name>
    <name type="synonym">Phaseolus multiflorus</name>
    <dbReference type="NCBI Taxonomy" id="3886"/>
    <lineage>
        <taxon>Eukaryota</taxon>
        <taxon>Viridiplantae</taxon>
        <taxon>Streptophyta</taxon>
        <taxon>Embryophyta</taxon>
        <taxon>Tracheophyta</taxon>
        <taxon>Spermatophyta</taxon>
        <taxon>Magnoliopsida</taxon>
        <taxon>eudicotyledons</taxon>
        <taxon>Gunneridae</taxon>
        <taxon>Pentapetalae</taxon>
        <taxon>rosids</taxon>
        <taxon>fabids</taxon>
        <taxon>Fabales</taxon>
        <taxon>Fabaceae</taxon>
        <taxon>Papilionoideae</taxon>
        <taxon>50 kb inversion clade</taxon>
        <taxon>NPAAA clade</taxon>
        <taxon>indigoferoid/millettioid clade</taxon>
        <taxon>Phaseoleae</taxon>
        <taxon>Phaseolus</taxon>
    </lineage>
</organism>
<dbReference type="AlphaFoldDB" id="A0AAN9N0F6"/>
<dbReference type="PANTHER" id="PTHR31683:SF88">
    <property type="entry name" value="PECTATE LYASE"/>
    <property type="match status" value="1"/>
</dbReference>
<gene>
    <name evidence="1" type="ORF">VNO80_13063</name>
</gene>
<proteinExistence type="predicted"/>
<dbReference type="GO" id="GO:0030570">
    <property type="term" value="F:pectate lyase activity"/>
    <property type="evidence" value="ECO:0007669"/>
    <property type="project" value="InterPro"/>
</dbReference>
<dbReference type="SUPFAM" id="SSF51126">
    <property type="entry name" value="Pectin lyase-like"/>
    <property type="match status" value="1"/>
</dbReference>
<reference evidence="1 2" key="1">
    <citation type="submission" date="2024-01" db="EMBL/GenBank/DDBJ databases">
        <title>The genomes of 5 underutilized Papilionoideae crops provide insights into root nodulation and disease resistanc.</title>
        <authorList>
            <person name="Jiang F."/>
        </authorList>
    </citation>
    <scope>NUCLEOTIDE SEQUENCE [LARGE SCALE GENOMIC DNA]</scope>
    <source>
        <strain evidence="1">JINMINGXINNONG_FW02</strain>
        <tissue evidence="1">Leaves</tissue>
    </source>
</reference>
<accession>A0AAN9N0F6</accession>
<dbReference type="EMBL" id="JAYMYR010000005">
    <property type="protein sequence ID" value="KAK7364420.1"/>
    <property type="molecule type" value="Genomic_DNA"/>
</dbReference>
<evidence type="ECO:0000313" key="2">
    <source>
        <dbReference type="Proteomes" id="UP001374584"/>
    </source>
</evidence>
<sequence>MHISRATVAKDEKDTQVWRCDESGSFTVSSAYECLDKFGRGPQISASKYLWKIKAFPKLQISDRRWRQVVGVMRRKRKEEDEVCSEVDLICTLCWKVSSMGRAAGWMKGKANALQEGALICSRSLMSMAMIGAFDGLVMSAAKAGMFFTSKEVLSNLASAVWSGQLKKDCGLVFDLGLRCGTANGSHNEDLLHLALFLLTLEAVHSGPVWRHLERPSVSLPLQIDAGWFAIIDGQDLNVHIANNACLMIFKVTNIIIHDIRVHHCKPQTSRIIMGPKGKVIPLGNVTRMQ</sequence>
<dbReference type="InterPro" id="IPR011050">
    <property type="entry name" value="Pectin_lyase_fold/virulence"/>
</dbReference>
<dbReference type="InterPro" id="IPR045032">
    <property type="entry name" value="PEL"/>
</dbReference>
<dbReference type="PANTHER" id="PTHR31683">
    <property type="entry name" value="PECTATE LYASE 18-RELATED"/>
    <property type="match status" value="1"/>
</dbReference>
<evidence type="ECO:0000313" key="1">
    <source>
        <dbReference type="EMBL" id="KAK7364420.1"/>
    </source>
</evidence>
<dbReference type="Proteomes" id="UP001374584">
    <property type="component" value="Unassembled WGS sequence"/>
</dbReference>